<sequence>MWQVDYSGFMTINPLRFGQKYVGKVANPQDILIFSKASRKGRSETQFEGSKRLRPELNQQNIEALVAENNLKMEILPVNDLDKALYEFVNKDDKTAFYSCVQLNLEETRERVKEHSVHPSDTPHGTSSAPSVEAARNRSAAGIGSTVSFSDDEDIAEILGSNSATRGQKGSLGVCRSSRATSDLGRGKTSTRGRGRGRGSANLKQTTLDSALVSCPHESTSAAGAAKNATRSILDDEDDLNSASSEETGRYVSKDPEESSGSDENLHRKGRKRAAPRGRGRGTGASSKRGRKIDNSSIHKLLLSNNDNDDDEDDVGKRPNKSQTRVTRNYSALRR</sequence>
<reference evidence="3" key="1">
    <citation type="submission" date="2013-07" db="EMBL/GenBank/DDBJ databases">
        <title>The genome of Eucalyptus grandis.</title>
        <authorList>
            <person name="Schmutz J."/>
            <person name="Hayes R."/>
            <person name="Myburg A."/>
            <person name="Tuskan G."/>
            <person name="Grattapaglia D."/>
            <person name="Rokhsar D.S."/>
        </authorList>
    </citation>
    <scope>NUCLEOTIDE SEQUENCE</scope>
    <source>
        <tissue evidence="3">Leaf extractions</tissue>
    </source>
</reference>
<accession>A0A059CPJ0</accession>
<dbReference type="PANTHER" id="PTHR10139">
    <property type="entry name" value="DOUBLE-STRAND BREAK REPAIR PROTEIN MRE11"/>
    <property type="match status" value="1"/>
</dbReference>
<feature type="region of interest" description="Disordered" evidence="1">
    <location>
        <begin position="219"/>
        <end position="335"/>
    </location>
</feature>
<gene>
    <name evidence="3" type="ORF">EUGRSUZ_C01186</name>
</gene>
<dbReference type="InterPro" id="IPR007281">
    <property type="entry name" value="Mre11_DNA-bd"/>
</dbReference>
<dbReference type="GO" id="GO:0006302">
    <property type="term" value="P:double-strand break repair"/>
    <property type="evidence" value="ECO:0007669"/>
    <property type="project" value="InterPro"/>
</dbReference>
<proteinExistence type="predicted"/>
<feature type="region of interest" description="Disordered" evidence="1">
    <location>
        <begin position="160"/>
        <end position="207"/>
    </location>
</feature>
<dbReference type="GO" id="GO:0030145">
    <property type="term" value="F:manganese ion binding"/>
    <property type="evidence" value="ECO:0007669"/>
    <property type="project" value="InterPro"/>
</dbReference>
<evidence type="ECO:0000259" key="2">
    <source>
        <dbReference type="SMART" id="SM01347"/>
    </source>
</evidence>
<evidence type="ECO:0000313" key="3">
    <source>
        <dbReference type="EMBL" id="KCW79845.1"/>
    </source>
</evidence>
<dbReference type="Gene3D" id="3.30.110.110">
    <property type="entry name" value="Mre11, capping domain"/>
    <property type="match status" value="1"/>
</dbReference>
<dbReference type="eggNOG" id="KOG2310">
    <property type="taxonomic scope" value="Eukaryota"/>
</dbReference>
<organism evidence="3">
    <name type="scientific">Eucalyptus grandis</name>
    <name type="common">Flooded gum</name>
    <dbReference type="NCBI Taxonomy" id="71139"/>
    <lineage>
        <taxon>Eukaryota</taxon>
        <taxon>Viridiplantae</taxon>
        <taxon>Streptophyta</taxon>
        <taxon>Embryophyta</taxon>
        <taxon>Tracheophyta</taxon>
        <taxon>Spermatophyta</taxon>
        <taxon>Magnoliopsida</taxon>
        <taxon>eudicotyledons</taxon>
        <taxon>Gunneridae</taxon>
        <taxon>Pentapetalae</taxon>
        <taxon>rosids</taxon>
        <taxon>malvids</taxon>
        <taxon>Myrtales</taxon>
        <taxon>Myrtaceae</taxon>
        <taxon>Myrtoideae</taxon>
        <taxon>Eucalypteae</taxon>
        <taxon>Eucalyptus</taxon>
    </lineage>
</organism>
<dbReference type="InParanoid" id="A0A059CPJ0"/>
<feature type="compositionally biased region" description="Basic residues" evidence="1">
    <location>
        <begin position="268"/>
        <end position="280"/>
    </location>
</feature>
<dbReference type="STRING" id="71139.A0A059CPJ0"/>
<feature type="domain" description="Mre11 DNA-binding" evidence="2">
    <location>
        <begin position="1"/>
        <end position="88"/>
    </location>
</feature>
<feature type="compositionally biased region" description="Polar residues" evidence="1">
    <location>
        <begin position="321"/>
        <end position="335"/>
    </location>
</feature>
<dbReference type="GO" id="GO:0005634">
    <property type="term" value="C:nucleus"/>
    <property type="evidence" value="ECO:0007669"/>
    <property type="project" value="InterPro"/>
</dbReference>
<dbReference type="GO" id="GO:0004519">
    <property type="term" value="F:endonuclease activity"/>
    <property type="evidence" value="ECO:0007669"/>
    <property type="project" value="InterPro"/>
</dbReference>
<dbReference type="SMART" id="SM01347">
    <property type="entry name" value="Mre11_DNA_bind"/>
    <property type="match status" value="1"/>
</dbReference>
<dbReference type="EMBL" id="KK198755">
    <property type="protein sequence ID" value="KCW79845.1"/>
    <property type="molecule type" value="Genomic_DNA"/>
</dbReference>
<dbReference type="Gramene" id="KCW79845">
    <property type="protein sequence ID" value="KCW79845"/>
    <property type="gene ID" value="EUGRSUZ_C01186"/>
</dbReference>
<dbReference type="InterPro" id="IPR038487">
    <property type="entry name" value="Mre11_capping_dom"/>
</dbReference>
<feature type="region of interest" description="Disordered" evidence="1">
    <location>
        <begin position="111"/>
        <end position="146"/>
    </location>
</feature>
<dbReference type="PANTHER" id="PTHR10139:SF1">
    <property type="entry name" value="DOUBLE-STRAND BREAK REPAIR PROTEIN MRE11"/>
    <property type="match status" value="1"/>
</dbReference>
<dbReference type="AlphaFoldDB" id="A0A059CPJ0"/>
<protein>
    <recommendedName>
        <fullName evidence="2">Mre11 DNA-binding domain-containing protein</fullName>
    </recommendedName>
</protein>
<name>A0A059CPJ0_EUCGR</name>
<dbReference type="Pfam" id="PF04152">
    <property type="entry name" value="Mre11_DNA_bind"/>
    <property type="match status" value="1"/>
</dbReference>
<feature type="compositionally biased region" description="Basic and acidic residues" evidence="1">
    <location>
        <begin position="247"/>
        <end position="257"/>
    </location>
</feature>
<evidence type="ECO:0000256" key="1">
    <source>
        <dbReference type="SAM" id="MobiDB-lite"/>
    </source>
</evidence>